<proteinExistence type="predicted"/>
<dbReference type="EMBL" id="LAZR01029392">
    <property type="protein sequence ID" value="KKL59715.1"/>
    <property type="molecule type" value="Genomic_DNA"/>
</dbReference>
<reference evidence="1" key="1">
    <citation type="journal article" date="2015" name="Nature">
        <title>Complex archaea that bridge the gap between prokaryotes and eukaryotes.</title>
        <authorList>
            <person name="Spang A."/>
            <person name="Saw J.H."/>
            <person name="Jorgensen S.L."/>
            <person name="Zaremba-Niedzwiedzka K."/>
            <person name="Martijn J."/>
            <person name="Lind A.E."/>
            <person name="van Eijk R."/>
            <person name="Schleper C."/>
            <person name="Guy L."/>
            <person name="Ettema T.J."/>
        </authorList>
    </citation>
    <scope>NUCLEOTIDE SEQUENCE</scope>
</reference>
<gene>
    <name evidence="1" type="ORF">LCGC14_2212500</name>
</gene>
<comment type="caution">
    <text evidence="1">The sequence shown here is derived from an EMBL/GenBank/DDBJ whole genome shotgun (WGS) entry which is preliminary data.</text>
</comment>
<protein>
    <submittedName>
        <fullName evidence="1">Uncharacterized protein</fullName>
    </submittedName>
</protein>
<evidence type="ECO:0000313" key="1">
    <source>
        <dbReference type="EMBL" id="KKL59715.1"/>
    </source>
</evidence>
<feature type="non-terminal residue" evidence="1">
    <location>
        <position position="1"/>
    </location>
</feature>
<dbReference type="AlphaFoldDB" id="A0A0F9FQV2"/>
<sequence>RVKTWVAAEVLTAADLNAEFDNPIDSALNLISPLTGDLNFNNNNATNMLLEVQASTQSSANAGRIYYQSTQDVIHIDTGSQIREVHDHWNAIAASRVF</sequence>
<accession>A0A0F9FQV2</accession>
<name>A0A0F9FQV2_9ZZZZ</name>
<organism evidence="1">
    <name type="scientific">marine sediment metagenome</name>
    <dbReference type="NCBI Taxonomy" id="412755"/>
    <lineage>
        <taxon>unclassified sequences</taxon>
        <taxon>metagenomes</taxon>
        <taxon>ecological metagenomes</taxon>
    </lineage>
</organism>